<dbReference type="RefSeq" id="WP_038640697.1">
    <property type="nucleotide sequence ID" value="NZ_CP009888.1"/>
</dbReference>
<protein>
    <recommendedName>
        <fullName evidence="8">Haloacid dehalogenase</fullName>
    </recommendedName>
</protein>
<dbReference type="NCBIfam" id="TIGR01509">
    <property type="entry name" value="HAD-SF-IA-v3"/>
    <property type="match status" value="1"/>
</dbReference>
<dbReference type="OrthoDB" id="9782449at2"/>
<evidence type="ECO:0000256" key="5">
    <source>
        <dbReference type="ARBA" id="ARBA00023277"/>
    </source>
</evidence>
<dbReference type="Proteomes" id="UP000030341">
    <property type="component" value="Chromosome 1"/>
</dbReference>
<dbReference type="HOGENOM" id="CLU_045011_13_3_6"/>
<evidence type="ECO:0000313" key="7">
    <source>
        <dbReference type="Proteomes" id="UP000030341"/>
    </source>
</evidence>
<dbReference type="InterPro" id="IPR041492">
    <property type="entry name" value="HAD_2"/>
</dbReference>
<dbReference type="STRING" id="1348114.OM33_08045"/>
<dbReference type="SFLD" id="SFLDG01129">
    <property type="entry name" value="C1.5:_HAD__Beta-PGM__Phosphata"/>
    <property type="match status" value="1"/>
</dbReference>
<proteinExistence type="inferred from homology"/>
<dbReference type="SUPFAM" id="SSF56784">
    <property type="entry name" value="HAD-like"/>
    <property type="match status" value="1"/>
</dbReference>
<evidence type="ECO:0000256" key="3">
    <source>
        <dbReference type="ARBA" id="ARBA00022723"/>
    </source>
</evidence>
<evidence type="ECO:0000256" key="4">
    <source>
        <dbReference type="ARBA" id="ARBA00022842"/>
    </source>
</evidence>
<dbReference type="KEGG" id="pseo:OM33_08045"/>
<dbReference type="SFLD" id="SFLDG01135">
    <property type="entry name" value="C1.5.6:_HAD__Beta-PGM__Phospha"/>
    <property type="match status" value="1"/>
</dbReference>
<keyword evidence="7" id="KW-1185">Reference proteome</keyword>
<dbReference type="AlphaFoldDB" id="A0A0A7EGN5"/>
<gene>
    <name evidence="6" type="ORF">OM33_08045</name>
</gene>
<dbReference type="PRINTS" id="PR00413">
    <property type="entry name" value="HADHALOGNASE"/>
</dbReference>
<dbReference type="Gene3D" id="1.10.150.240">
    <property type="entry name" value="Putative phosphatase, domain 2"/>
    <property type="match status" value="1"/>
</dbReference>
<organism evidence="6 7">
    <name type="scientific">Pseudoalteromonas piratica</name>
    <dbReference type="NCBI Taxonomy" id="1348114"/>
    <lineage>
        <taxon>Bacteria</taxon>
        <taxon>Pseudomonadati</taxon>
        <taxon>Pseudomonadota</taxon>
        <taxon>Gammaproteobacteria</taxon>
        <taxon>Alteromonadales</taxon>
        <taxon>Pseudoalteromonadaceae</taxon>
        <taxon>Pseudoalteromonas</taxon>
    </lineage>
</organism>
<keyword evidence="3" id="KW-0479">Metal-binding</keyword>
<dbReference type="InterPro" id="IPR036412">
    <property type="entry name" value="HAD-like_sf"/>
</dbReference>
<dbReference type="InterPro" id="IPR051600">
    <property type="entry name" value="Beta-PGM-like"/>
</dbReference>
<evidence type="ECO:0000313" key="6">
    <source>
        <dbReference type="EMBL" id="AIY65112.1"/>
    </source>
</evidence>
<dbReference type="SFLD" id="SFLDS00003">
    <property type="entry name" value="Haloacid_Dehalogenase"/>
    <property type="match status" value="1"/>
</dbReference>
<sequence length="218" mass="23564">MSLLAIYFDLDGTLVDSEHLHAVSWNKVLTEYGLSFSEDEFCQQYAGKPTLEAAKTIVSEHGLEITPSALANLKHVVFSDISKNQLPELLPGAKDLLTWCKKQGLKLALVTGSAKAEATAILSGHNLTPFFDVIYTRDDVELPKPHPEPYQLAIAQFALTAESGLAIEDTVAGSTSAKAAGLFTVVVPNKYTMSSDFSHVDLRCKDLTAVKALIASKL</sequence>
<accession>A0A0A7EGN5</accession>
<keyword evidence="5" id="KW-0119">Carbohydrate metabolism</keyword>
<dbReference type="eggNOG" id="COG0637">
    <property type="taxonomic scope" value="Bacteria"/>
</dbReference>
<dbReference type="EMBL" id="CP009888">
    <property type="protein sequence ID" value="AIY65112.1"/>
    <property type="molecule type" value="Genomic_DNA"/>
</dbReference>
<keyword evidence="4" id="KW-0460">Magnesium</keyword>
<dbReference type="Pfam" id="PF13419">
    <property type="entry name" value="HAD_2"/>
    <property type="match status" value="1"/>
</dbReference>
<dbReference type="GO" id="GO:0046872">
    <property type="term" value="F:metal ion binding"/>
    <property type="evidence" value="ECO:0007669"/>
    <property type="project" value="UniProtKB-KW"/>
</dbReference>
<reference evidence="6 7" key="1">
    <citation type="submission" date="2014-11" db="EMBL/GenBank/DDBJ databases">
        <title>Complete Genome Sequence of Pseudoalteromonas sp. Strain OCN003 Isolated from Kaneohe Bay, Oahu, Hawaii.</title>
        <authorList>
            <person name="Beurmann S."/>
            <person name="Videau P."/>
            <person name="Ushijima B."/>
            <person name="Smith A.M."/>
            <person name="Aeby G.S."/>
            <person name="Callahan S.M."/>
            <person name="Belcaid M."/>
        </authorList>
    </citation>
    <scope>NUCLEOTIDE SEQUENCE [LARGE SCALE GENOMIC DNA]</scope>
    <source>
        <strain evidence="6 7">OCN003</strain>
    </source>
</reference>
<dbReference type="PANTHER" id="PTHR46193:SF18">
    <property type="entry name" value="HEXITOL PHOSPHATASE B"/>
    <property type="match status" value="1"/>
</dbReference>
<evidence type="ECO:0008006" key="8">
    <source>
        <dbReference type="Google" id="ProtNLM"/>
    </source>
</evidence>
<dbReference type="Gene3D" id="3.40.50.1000">
    <property type="entry name" value="HAD superfamily/HAD-like"/>
    <property type="match status" value="1"/>
</dbReference>
<comment type="similarity">
    <text evidence="2">Belongs to the HAD-like hydrolase superfamily. CbbY/CbbZ/Gph/YieH family.</text>
</comment>
<dbReference type="GO" id="GO:0003824">
    <property type="term" value="F:catalytic activity"/>
    <property type="evidence" value="ECO:0007669"/>
    <property type="project" value="UniProtKB-ARBA"/>
</dbReference>
<dbReference type="InterPro" id="IPR006439">
    <property type="entry name" value="HAD-SF_hydro_IA"/>
</dbReference>
<evidence type="ECO:0000256" key="2">
    <source>
        <dbReference type="ARBA" id="ARBA00006171"/>
    </source>
</evidence>
<evidence type="ECO:0000256" key="1">
    <source>
        <dbReference type="ARBA" id="ARBA00001946"/>
    </source>
</evidence>
<dbReference type="PANTHER" id="PTHR46193">
    <property type="entry name" value="6-PHOSPHOGLUCONATE PHOSPHATASE"/>
    <property type="match status" value="1"/>
</dbReference>
<comment type="cofactor">
    <cofactor evidence="1">
        <name>Mg(2+)</name>
        <dbReference type="ChEBI" id="CHEBI:18420"/>
    </cofactor>
</comment>
<dbReference type="InterPro" id="IPR023198">
    <property type="entry name" value="PGP-like_dom2"/>
</dbReference>
<name>A0A0A7EGN5_9GAMM</name>
<dbReference type="InterPro" id="IPR023214">
    <property type="entry name" value="HAD_sf"/>
</dbReference>